<accession>A0A1T2WZ95</accession>
<feature type="binding site" evidence="12">
    <location>
        <begin position="12"/>
        <end position="14"/>
    </location>
    <ligand>
        <name>substrate</name>
    </ligand>
</feature>
<keyword evidence="8 12" id="KW-0067">ATP-binding</keyword>
<gene>
    <name evidence="12" type="primary">rbsK</name>
    <name evidence="14" type="ORF">BVG16_31325</name>
</gene>
<dbReference type="CDD" id="cd01174">
    <property type="entry name" value="ribokinase"/>
    <property type="match status" value="1"/>
</dbReference>
<feature type="binding site" evidence="12">
    <location>
        <begin position="40"/>
        <end position="44"/>
    </location>
    <ligand>
        <name>substrate</name>
    </ligand>
</feature>
<comment type="subunit">
    <text evidence="12">Homodimer.</text>
</comment>
<dbReference type="HAMAP" id="MF_01987">
    <property type="entry name" value="Ribokinase"/>
    <property type="match status" value="1"/>
</dbReference>
<evidence type="ECO:0000313" key="14">
    <source>
        <dbReference type="EMBL" id="OPA72950.1"/>
    </source>
</evidence>
<dbReference type="OrthoDB" id="9775849at2"/>
<feature type="binding site" evidence="12">
    <location>
        <position position="184"/>
    </location>
    <ligand>
        <name>ATP</name>
        <dbReference type="ChEBI" id="CHEBI:30616"/>
    </ligand>
</feature>
<evidence type="ECO:0000256" key="7">
    <source>
        <dbReference type="ARBA" id="ARBA00022777"/>
    </source>
</evidence>
<dbReference type="GO" id="GO:0046872">
    <property type="term" value="F:metal ion binding"/>
    <property type="evidence" value="ECO:0007669"/>
    <property type="project" value="UniProtKB-KW"/>
</dbReference>
<evidence type="ECO:0000256" key="9">
    <source>
        <dbReference type="ARBA" id="ARBA00022842"/>
    </source>
</evidence>
<dbReference type="InterPro" id="IPR011877">
    <property type="entry name" value="Ribokinase"/>
</dbReference>
<evidence type="ECO:0000256" key="5">
    <source>
        <dbReference type="ARBA" id="ARBA00022723"/>
    </source>
</evidence>
<dbReference type="EMBL" id="MSZX01000025">
    <property type="protein sequence ID" value="OPA72950.1"/>
    <property type="molecule type" value="Genomic_DNA"/>
</dbReference>
<dbReference type="InterPro" id="IPR002139">
    <property type="entry name" value="Ribo/fructo_kinase"/>
</dbReference>
<keyword evidence="10 12" id="KW-0630">Potassium</keyword>
<comment type="function">
    <text evidence="12">Catalyzes the phosphorylation of ribose at O-5 in a reaction requiring ATP and magnesium. The resulting D-ribose-5-phosphate can then be used either for sythesis of nucleotides, histidine, and tryptophan, or as a component of the pentose phosphate pathway.</text>
</comment>
<evidence type="ECO:0000256" key="12">
    <source>
        <dbReference type="HAMAP-Rule" id="MF_01987"/>
    </source>
</evidence>
<dbReference type="Gene3D" id="3.40.1190.20">
    <property type="match status" value="1"/>
</dbReference>
<dbReference type="EC" id="2.7.1.15" evidence="2 12"/>
<keyword evidence="5 12" id="KW-0479">Metal-binding</keyword>
<feature type="binding site" evidence="12">
    <location>
        <position position="246"/>
    </location>
    <ligand>
        <name>K(+)</name>
        <dbReference type="ChEBI" id="CHEBI:29103"/>
    </ligand>
</feature>
<dbReference type="GO" id="GO:0004747">
    <property type="term" value="F:ribokinase activity"/>
    <property type="evidence" value="ECO:0007669"/>
    <property type="project" value="UniProtKB-UniRule"/>
</dbReference>
<protein>
    <recommendedName>
        <fullName evidence="3 12">Ribokinase</fullName>
        <shortName evidence="12">RK</shortName>
        <ecNumber evidence="2 12">2.7.1.15</ecNumber>
    </recommendedName>
</protein>
<dbReference type="InterPro" id="IPR011611">
    <property type="entry name" value="PfkB_dom"/>
</dbReference>
<evidence type="ECO:0000313" key="15">
    <source>
        <dbReference type="Proteomes" id="UP000190188"/>
    </source>
</evidence>
<dbReference type="InterPro" id="IPR029056">
    <property type="entry name" value="Ribokinase-like"/>
</dbReference>
<dbReference type="PRINTS" id="PR00990">
    <property type="entry name" value="RIBOKINASE"/>
</dbReference>
<comment type="activity regulation">
    <text evidence="12">Activated by a monovalent cation that binds near, but not in, the active site. The most likely occupant of the site in vivo is potassium. Ion binding induces a conformational change that may alter substrate affinity.</text>
</comment>
<dbReference type="PANTHER" id="PTHR10584:SF166">
    <property type="entry name" value="RIBOKINASE"/>
    <property type="match status" value="1"/>
</dbReference>
<dbReference type="UniPathway" id="UPA00916">
    <property type="reaction ID" value="UER00889"/>
</dbReference>
<dbReference type="InterPro" id="IPR002173">
    <property type="entry name" value="Carboh/pur_kinase_PfkB_CS"/>
</dbReference>
<dbReference type="Proteomes" id="UP000190188">
    <property type="component" value="Unassembled WGS sequence"/>
</dbReference>
<keyword evidence="7 12" id="KW-0418">Kinase</keyword>
<comment type="subcellular location">
    <subcellularLocation>
        <location evidence="12">Cytoplasm</location>
    </subcellularLocation>
</comment>
<dbReference type="NCBIfam" id="TIGR02152">
    <property type="entry name" value="D_ribokin_bact"/>
    <property type="match status" value="1"/>
</dbReference>
<feature type="binding site" evidence="12">
    <location>
        <position position="282"/>
    </location>
    <ligand>
        <name>K(+)</name>
        <dbReference type="ChEBI" id="CHEBI:29103"/>
    </ligand>
</feature>
<evidence type="ECO:0000256" key="11">
    <source>
        <dbReference type="ARBA" id="ARBA00023277"/>
    </source>
</evidence>
<dbReference type="RefSeq" id="WP_078503123.1">
    <property type="nucleotide sequence ID" value="NZ_MSZX01000025.1"/>
</dbReference>
<dbReference type="STRING" id="1324314.BVG16_31325"/>
<keyword evidence="12" id="KW-0963">Cytoplasm</keyword>
<evidence type="ECO:0000256" key="4">
    <source>
        <dbReference type="ARBA" id="ARBA00022679"/>
    </source>
</evidence>
<keyword evidence="15" id="KW-1185">Reference proteome</keyword>
<evidence type="ECO:0000256" key="8">
    <source>
        <dbReference type="ARBA" id="ARBA00022840"/>
    </source>
</evidence>
<comment type="catalytic activity">
    <reaction evidence="12">
        <text>D-ribose + ATP = D-ribose 5-phosphate + ADP + H(+)</text>
        <dbReference type="Rhea" id="RHEA:13697"/>
        <dbReference type="ChEBI" id="CHEBI:15378"/>
        <dbReference type="ChEBI" id="CHEBI:30616"/>
        <dbReference type="ChEBI" id="CHEBI:47013"/>
        <dbReference type="ChEBI" id="CHEBI:78346"/>
        <dbReference type="ChEBI" id="CHEBI:456216"/>
        <dbReference type="EC" id="2.7.1.15"/>
    </reaction>
</comment>
<dbReference type="GO" id="GO:0005829">
    <property type="term" value="C:cytosol"/>
    <property type="evidence" value="ECO:0007669"/>
    <property type="project" value="TreeGrafter"/>
</dbReference>
<evidence type="ECO:0000256" key="1">
    <source>
        <dbReference type="ARBA" id="ARBA00005380"/>
    </source>
</evidence>
<sequence>MTSKIVVVGSINRDIVVSTGRMPVLGETIQGEGIEYFSGGKGANQAVGAARLGAESKLIGAVGDDFFGQGTLRELEQSGVSTQCVETIAGTSTGVANIYRTSGDNCIVVIPGANGMCTPELVARYEHEIEQADILLTQLEIPMETVYRALSLAKQSGVTTVLNPAPAQELPEALLQLVDYITPNETEFAALSGYALDTEAQLEQAMLEWKTRYNIQVIVTLGEKGCAYLQSGRMECIPGINVQVADTTGAGDCFNGALSFGLAQGWELERCLRFAVRASALSVTKLGAQEGMPTYDEVLSYL</sequence>
<comment type="similarity">
    <text evidence="1">Belongs to the carbohydrate kinase pfkB family.</text>
</comment>
<name>A0A1T2WZ95_9BACL</name>
<comment type="cofactor">
    <cofactor evidence="12">
        <name>Mg(2+)</name>
        <dbReference type="ChEBI" id="CHEBI:18420"/>
    </cofactor>
    <text evidence="12">Requires a divalent cation, most likely magnesium in vivo, as an electrophilic catalyst to aid phosphoryl group transfer. It is the chelate of the metal and the nucleotide that is the actual substrate.</text>
</comment>
<evidence type="ECO:0000256" key="2">
    <source>
        <dbReference type="ARBA" id="ARBA00012035"/>
    </source>
</evidence>
<proteinExistence type="inferred from homology"/>
<keyword evidence="11 12" id="KW-0119">Carbohydrate metabolism</keyword>
<evidence type="ECO:0000256" key="3">
    <source>
        <dbReference type="ARBA" id="ARBA00016943"/>
    </source>
</evidence>
<organism evidence="14 15">
    <name type="scientific">Paenibacillus selenitireducens</name>
    <dbReference type="NCBI Taxonomy" id="1324314"/>
    <lineage>
        <taxon>Bacteria</taxon>
        <taxon>Bacillati</taxon>
        <taxon>Bacillota</taxon>
        <taxon>Bacilli</taxon>
        <taxon>Bacillales</taxon>
        <taxon>Paenibacillaceae</taxon>
        <taxon>Paenibacillus</taxon>
    </lineage>
</organism>
<comment type="pathway">
    <text evidence="12">Carbohydrate metabolism; D-ribose degradation; D-ribose 5-phosphate from beta-D-ribopyranose: step 2/2.</text>
</comment>
<comment type="caution">
    <text evidence="14">The sequence shown here is derived from an EMBL/GenBank/DDBJ whole genome shotgun (WGS) entry which is preliminary data.</text>
</comment>
<feature type="active site" description="Proton acceptor" evidence="12">
    <location>
        <position position="252"/>
    </location>
</feature>
<feature type="binding site" evidence="12">
    <location>
        <position position="252"/>
    </location>
    <ligand>
        <name>substrate</name>
    </ligand>
</feature>
<dbReference type="SUPFAM" id="SSF53613">
    <property type="entry name" value="Ribokinase-like"/>
    <property type="match status" value="1"/>
</dbReference>
<evidence type="ECO:0000256" key="6">
    <source>
        <dbReference type="ARBA" id="ARBA00022741"/>
    </source>
</evidence>
<reference evidence="14 15" key="1">
    <citation type="submission" date="2017-01" db="EMBL/GenBank/DDBJ databases">
        <title>Genome analysis of Paenibacillus selenitrireducens ES3-24.</title>
        <authorList>
            <person name="Xu D."/>
            <person name="Yao R."/>
            <person name="Zheng S."/>
        </authorList>
    </citation>
    <scope>NUCLEOTIDE SEQUENCE [LARGE SCALE GENOMIC DNA]</scope>
    <source>
        <strain evidence="14 15">ES3-24</strain>
    </source>
</reference>
<feature type="binding site" evidence="12">
    <location>
        <position position="285"/>
    </location>
    <ligand>
        <name>K(+)</name>
        <dbReference type="ChEBI" id="CHEBI:29103"/>
    </ligand>
</feature>
<feature type="binding site" evidence="12">
    <location>
        <position position="248"/>
    </location>
    <ligand>
        <name>K(+)</name>
        <dbReference type="ChEBI" id="CHEBI:29103"/>
    </ligand>
</feature>
<dbReference type="PANTHER" id="PTHR10584">
    <property type="entry name" value="SUGAR KINASE"/>
    <property type="match status" value="1"/>
</dbReference>
<feature type="binding site" evidence="12">
    <location>
        <position position="287"/>
    </location>
    <ligand>
        <name>K(+)</name>
        <dbReference type="ChEBI" id="CHEBI:29103"/>
    </ligand>
</feature>
<keyword evidence="6 12" id="KW-0547">Nucleotide-binding</keyword>
<dbReference type="PROSITE" id="PS00584">
    <property type="entry name" value="PFKB_KINASES_2"/>
    <property type="match status" value="1"/>
</dbReference>
<keyword evidence="9 12" id="KW-0460">Magnesium</keyword>
<comment type="similarity">
    <text evidence="12">Belongs to the carbohydrate kinase PfkB family. Ribokinase subfamily.</text>
</comment>
<comment type="caution">
    <text evidence="12">Lacks conserved residue(s) required for the propagation of feature annotation.</text>
</comment>
<feature type="binding site" evidence="12">
    <location>
        <begin position="251"/>
        <end position="252"/>
    </location>
    <ligand>
        <name>ATP</name>
        <dbReference type="ChEBI" id="CHEBI:30616"/>
    </ligand>
</feature>
<dbReference type="AlphaFoldDB" id="A0A1T2WZ95"/>
<dbReference type="GO" id="GO:0005524">
    <property type="term" value="F:ATP binding"/>
    <property type="evidence" value="ECO:0007669"/>
    <property type="project" value="UniProtKB-UniRule"/>
</dbReference>
<keyword evidence="4 12" id="KW-0808">Transferase</keyword>
<evidence type="ECO:0000259" key="13">
    <source>
        <dbReference type="Pfam" id="PF00294"/>
    </source>
</evidence>
<dbReference type="Pfam" id="PF00294">
    <property type="entry name" value="PfkB"/>
    <property type="match status" value="1"/>
</dbReference>
<feature type="domain" description="Carbohydrate kinase PfkB" evidence="13">
    <location>
        <begin position="3"/>
        <end position="294"/>
    </location>
</feature>
<evidence type="ECO:0000256" key="10">
    <source>
        <dbReference type="ARBA" id="ARBA00022958"/>
    </source>
</evidence>
<feature type="binding site" evidence="12">
    <location>
        <begin position="220"/>
        <end position="225"/>
    </location>
    <ligand>
        <name>ATP</name>
        <dbReference type="ChEBI" id="CHEBI:30616"/>
    </ligand>
</feature>
<dbReference type="GO" id="GO:0019303">
    <property type="term" value="P:D-ribose catabolic process"/>
    <property type="evidence" value="ECO:0007669"/>
    <property type="project" value="UniProtKB-UniRule"/>
</dbReference>
<feature type="binding site" evidence="12">
    <location>
        <position position="140"/>
    </location>
    <ligand>
        <name>substrate</name>
    </ligand>
</feature>